<feature type="compositionally biased region" description="Basic and acidic residues" evidence="1">
    <location>
        <begin position="31"/>
        <end position="44"/>
    </location>
</feature>
<organism evidence="2 3">
    <name type="scientific">Prauserella sediminis</name>
    <dbReference type="NCBI Taxonomy" id="577680"/>
    <lineage>
        <taxon>Bacteria</taxon>
        <taxon>Bacillati</taxon>
        <taxon>Actinomycetota</taxon>
        <taxon>Actinomycetes</taxon>
        <taxon>Pseudonocardiales</taxon>
        <taxon>Pseudonocardiaceae</taxon>
        <taxon>Prauserella</taxon>
        <taxon>Prauserella salsuginis group</taxon>
    </lineage>
</organism>
<dbReference type="RefSeq" id="WP_183787563.1">
    <property type="nucleotide sequence ID" value="NZ_JACIBS010000021.1"/>
</dbReference>
<feature type="region of interest" description="Disordered" evidence="1">
    <location>
        <begin position="1"/>
        <end position="55"/>
    </location>
</feature>
<comment type="caution">
    <text evidence="2">The sequence shown here is derived from an EMBL/GenBank/DDBJ whole genome shotgun (WGS) entry which is preliminary data.</text>
</comment>
<gene>
    <name evidence="2" type="ORF">FB384_005361</name>
</gene>
<dbReference type="AlphaFoldDB" id="A0A839XZ42"/>
<evidence type="ECO:0000313" key="2">
    <source>
        <dbReference type="EMBL" id="MBB3666398.1"/>
    </source>
</evidence>
<name>A0A839XZ42_9PSEU</name>
<feature type="compositionally biased region" description="Basic and acidic residues" evidence="1">
    <location>
        <begin position="1"/>
        <end position="10"/>
    </location>
</feature>
<dbReference type="EMBL" id="JACIBS010000021">
    <property type="protein sequence ID" value="MBB3666398.1"/>
    <property type="molecule type" value="Genomic_DNA"/>
</dbReference>
<proteinExistence type="predicted"/>
<accession>A0A839XZ42</accession>
<protein>
    <submittedName>
        <fullName evidence="2">Uncharacterized protein</fullName>
    </submittedName>
</protein>
<dbReference type="Proteomes" id="UP000564573">
    <property type="component" value="Unassembled WGS sequence"/>
</dbReference>
<keyword evidence="3" id="KW-1185">Reference proteome</keyword>
<evidence type="ECO:0000256" key="1">
    <source>
        <dbReference type="SAM" id="MobiDB-lite"/>
    </source>
</evidence>
<sequence>MQWVELEHDKTKRRHKFPKTTGAVASAKRRGWSEPKNTADKAAGKETPAPTTAAK</sequence>
<evidence type="ECO:0000313" key="3">
    <source>
        <dbReference type="Proteomes" id="UP000564573"/>
    </source>
</evidence>
<reference evidence="2 3" key="1">
    <citation type="submission" date="2020-08" db="EMBL/GenBank/DDBJ databases">
        <title>Sequencing the genomes of 1000 actinobacteria strains.</title>
        <authorList>
            <person name="Klenk H.-P."/>
        </authorList>
    </citation>
    <scope>NUCLEOTIDE SEQUENCE [LARGE SCALE GENOMIC DNA]</scope>
    <source>
        <strain evidence="2 3">DSM 45267</strain>
    </source>
</reference>